<protein>
    <recommendedName>
        <fullName evidence="10">Phospholysine phosphohistidine inorganic pyrophosphate phosphatase</fullName>
        <ecNumber evidence="4">3.6.1.1</ecNumber>
    </recommendedName>
</protein>
<evidence type="ECO:0000256" key="10">
    <source>
        <dbReference type="ARBA" id="ARBA00039357"/>
    </source>
</evidence>
<keyword evidence="5" id="KW-0963">Cytoplasm</keyword>
<dbReference type="InterPro" id="IPR006357">
    <property type="entry name" value="HAD-SF_hydro_IIA"/>
</dbReference>
<comment type="subcellular location">
    <subcellularLocation>
        <location evidence="2">Cytoplasm</location>
    </subcellularLocation>
</comment>
<dbReference type="EMBL" id="BSNM01000002">
    <property type="protein sequence ID" value="GLQ29560.1"/>
    <property type="molecule type" value="Genomic_DNA"/>
</dbReference>
<dbReference type="PANTHER" id="PTHR19288">
    <property type="entry name" value="4-NITROPHENYLPHOSPHATASE-RELATED"/>
    <property type="match status" value="1"/>
</dbReference>
<dbReference type="InterPro" id="IPR036412">
    <property type="entry name" value="HAD-like_sf"/>
</dbReference>
<accession>A0AA37W4A6</accession>
<reference evidence="12" key="2">
    <citation type="submission" date="2023-01" db="EMBL/GenBank/DDBJ databases">
        <title>Draft genome sequence of Litoribrevibacter albus strain NBRC 110071.</title>
        <authorList>
            <person name="Sun Q."/>
            <person name="Mori K."/>
        </authorList>
    </citation>
    <scope>NUCLEOTIDE SEQUENCE</scope>
    <source>
        <strain evidence="12">NBRC 110071</strain>
    </source>
</reference>
<evidence type="ECO:0000256" key="6">
    <source>
        <dbReference type="ARBA" id="ARBA00022723"/>
    </source>
</evidence>
<comment type="cofactor">
    <cofactor evidence="1">
        <name>Mg(2+)</name>
        <dbReference type="ChEBI" id="CHEBI:18420"/>
    </cofactor>
</comment>
<evidence type="ECO:0000313" key="13">
    <source>
        <dbReference type="Proteomes" id="UP001161389"/>
    </source>
</evidence>
<dbReference type="Gene3D" id="3.40.50.1000">
    <property type="entry name" value="HAD superfamily/HAD-like"/>
    <property type="match status" value="2"/>
</dbReference>
<proteinExistence type="inferred from homology"/>
<dbReference type="GO" id="GO:0005829">
    <property type="term" value="C:cytosol"/>
    <property type="evidence" value="ECO:0007669"/>
    <property type="project" value="TreeGrafter"/>
</dbReference>
<evidence type="ECO:0000256" key="2">
    <source>
        <dbReference type="ARBA" id="ARBA00004496"/>
    </source>
</evidence>
<dbReference type="Pfam" id="PF13344">
    <property type="entry name" value="Hydrolase_6"/>
    <property type="match status" value="1"/>
</dbReference>
<keyword evidence="6" id="KW-0479">Metal-binding</keyword>
<comment type="caution">
    <text evidence="12">The sequence shown here is derived from an EMBL/GenBank/DDBJ whole genome shotgun (WGS) entry which is preliminary data.</text>
</comment>
<dbReference type="InterPro" id="IPR023214">
    <property type="entry name" value="HAD_sf"/>
</dbReference>
<dbReference type="GO" id="GO:0004427">
    <property type="term" value="F:inorganic diphosphate phosphatase activity"/>
    <property type="evidence" value="ECO:0007669"/>
    <property type="project" value="UniProtKB-EC"/>
</dbReference>
<dbReference type="NCBIfam" id="TIGR01458">
    <property type="entry name" value="HAD-SF-IIA-hyp3"/>
    <property type="match status" value="1"/>
</dbReference>
<keyword evidence="8" id="KW-0460">Magnesium</keyword>
<dbReference type="AlphaFoldDB" id="A0AA37W4A6"/>
<comment type="catalytic activity">
    <reaction evidence="11">
        <text>diphosphate + H2O = 2 phosphate + H(+)</text>
        <dbReference type="Rhea" id="RHEA:24576"/>
        <dbReference type="ChEBI" id="CHEBI:15377"/>
        <dbReference type="ChEBI" id="CHEBI:15378"/>
        <dbReference type="ChEBI" id="CHEBI:33019"/>
        <dbReference type="ChEBI" id="CHEBI:43474"/>
        <dbReference type="EC" id="3.6.1.1"/>
    </reaction>
</comment>
<gene>
    <name evidence="12" type="ORF">GCM10007876_00380</name>
</gene>
<dbReference type="InterPro" id="IPR006355">
    <property type="entry name" value="LHPP/HDHD2"/>
</dbReference>
<evidence type="ECO:0000256" key="8">
    <source>
        <dbReference type="ARBA" id="ARBA00022842"/>
    </source>
</evidence>
<comment type="function">
    <text evidence="9">Phosphatase that hydrolyzes imidodiphosphate, 3-phosphohistidine and 6-phospholysine. Has broad substrate specificity and can also hydrolyze inorganic diphosphate, but with lower efficiency.</text>
</comment>
<dbReference type="NCBIfam" id="TIGR01460">
    <property type="entry name" value="HAD-SF-IIA"/>
    <property type="match status" value="1"/>
</dbReference>
<organism evidence="12 13">
    <name type="scientific">Litoribrevibacter albus</name>
    <dbReference type="NCBI Taxonomy" id="1473156"/>
    <lineage>
        <taxon>Bacteria</taxon>
        <taxon>Pseudomonadati</taxon>
        <taxon>Pseudomonadota</taxon>
        <taxon>Gammaproteobacteria</taxon>
        <taxon>Oceanospirillales</taxon>
        <taxon>Oceanospirillaceae</taxon>
        <taxon>Litoribrevibacter</taxon>
    </lineage>
</organism>
<dbReference type="GO" id="GO:0016791">
    <property type="term" value="F:phosphatase activity"/>
    <property type="evidence" value="ECO:0007669"/>
    <property type="project" value="InterPro"/>
</dbReference>
<keyword evidence="13" id="KW-1185">Reference proteome</keyword>
<dbReference type="SUPFAM" id="SSF56784">
    <property type="entry name" value="HAD-like"/>
    <property type="match status" value="1"/>
</dbReference>
<evidence type="ECO:0000256" key="5">
    <source>
        <dbReference type="ARBA" id="ARBA00022490"/>
    </source>
</evidence>
<evidence type="ECO:0000256" key="9">
    <source>
        <dbReference type="ARBA" id="ARBA00037258"/>
    </source>
</evidence>
<sequence length="252" mass="27867">MIKAIFFDLSGVLFEGNHPIEHAAKTINRLEHGGLILRFITNTSRKTRQQILSELHAMDFQIQEDQLFTAPEAAKSWCIQRNLSPYCLVHSNIKSEFEEIETPPFNAVVIGDAEHDMSYENLDKAFEVLSTGAPLIAIGNNRYFKDEDRLHLDTGPFVKALEFASEQQAIVTGKPSTAFFEQVIASTGCKRHEILMIGDDVISDIEGARKAGLKACLVKTGKYQPGDELKISPPADVASDVTAAINHMLPAI</sequence>
<evidence type="ECO:0000256" key="3">
    <source>
        <dbReference type="ARBA" id="ARBA00007958"/>
    </source>
</evidence>
<dbReference type="PANTHER" id="PTHR19288:SF44">
    <property type="entry name" value="PHOSPHOLYSINE PHOSPHOHISTIDINE INORGANIC PYROPHOSPHATE PHOSPHATASE"/>
    <property type="match status" value="1"/>
</dbReference>
<dbReference type="RefSeq" id="WP_284377355.1">
    <property type="nucleotide sequence ID" value="NZ_BSNM01000002.1"/>
</dbReference>
<name>A0AA37W4A6_9GAMM</name>
<dbReference type="InterPro" id="IPR006439">
    <property type="entry name" value="HAD-SF_hydro_IA"/>
</dbReference>
<dbReference type="Proteomes" id="UP001161389">
    <property type="component" value="Unassembled WGS sequence"/>
</dbReference>
<reference evidence="12" key="1">
    <citation type="journal article" date="2014" name="Int. J. Syst. Evol. Microbiol.">
        <title>Complete genome sequence of Corynebacterium casei LMG S-19264T (=DSM 44701T), isolated from a smear-ripened cheese.</title>
        <authorList>
            <consortium name="US DOE Joint Genome Institute (JGI-PGF)"/>
            <person name="Walter F."/>
            <person name="Albersmeier A."/>
            <person name="Kalinowski J."/>
            <person name="Ruckert C."/>
        </authorList>
    </citation>
    <scope>NUCLEOTIDE SEQUENCE</scope>
    <source>
        <strain evidence="12">NBRC 110071</strain>
    </source>
</reference>
<evidence type="ECO:0000313" key="12">
    <source>
        <dbReference type="EMBL" id="GLQ29560.1"/>
    </source>
</evidence>
<evidence type="ECO:0000256" key="11">
    <source>
        <dbReference type="ARBA" id="ARBA00047820"/>
    </source>
</evidence>
<evidence type="ECO:0000256" key="1">
    <source>
        <dbReference type="ARBA" id="ARBA00001946"/>
    </source>
</evidence>
<dbReference type="GO" id="GO:0046872">
    <property type="term" value="F:metal ion binding"/>
    <property type="evidence" value="ECO:0007669"/>
    <property type="project" value="UniProtKB-KW"/>
</dbReference>
<dbReference type="NCBIfam" id="TIGR01549">
    <property type="entry name" value="HAD-SF-IA-v1"/>
    <property type="match status" value="1"/>
</dbReference>
<evidence type="ECO:0000256" key="4">
    <source>
        <dbReference type="ARBA" id="ARBA00012146"/>
    </source>
</evidence>
<keyword evidence="7 12" id="KW-0378">Hydrolase</keyword>
<comment type="similarity">
    <text evidence="3">Belongs to the HAD-like hydrolase superfamily.</text>
</comment>
<dbReference type="Pfam" id="PF13242">
    <property type="entry name" value="Hydrolase_like"/>
    <property type="match status" value="1"/>
</dbReference>
<dbReference type="EC" id="3.6.1.1" evidence="4"/>
<evidence type="ECO:0000256" key="7">
    <source>
        <dbReference type="ARBA" id="ARBA00022801"/>
    </source>
</evidence>